<dbReference type="Proteomes" id="UP000054466">
    <property type="component" value="Unassembled WGS sequence"/>
</dbReference>
<dbReference type="InterPro" id="IPR001128">
    <property type="entry name" value="Cyt_P450"/>
</dbReference>
<dbReference type="OrthoDB" id="3934656at2759"/>
<dbReference type="InterPro" id="IPR036396">
    <property type="entry name" value="Cyt_P450_sf"/>
</dbReference>
<evidence type="ECO:0008006" key="8">
    <source>
        <dbReference type="Google" id="ProtNLM"/>
    </source>
</evidence>
<protein>
    <recommendedName>
        <fullName evidence="8">Cytochrome P450</fullName>
    </recommendedName>
</protein>
<keyword evidence="7" id="KW-1185">Reference proteome</keyword>
<dbReference type="Gene3D" id="1.10.630.10">
    <property type="entry name" value="Cytochrome P450"/>
    <property type="match status" value="1"/>
</dbReference>
<evidence type="ECO:0000313" key="6">
    <source>
        <dbReference type="EMBL" id="KIW26370.1"/>
    </source>
</evidence>
<dbReference type="RefSeq" id="XP_016246586.1">
    <property type="nucleotide sequence ID" value="XM_016396730.1"/>
</dbReference>
<proteinExistence type="inferred from homology"/>
<organism evidence="6 7">
    <name type="scientific">Cladophialophora immunda</name>
    <dbReference type="NCBI Taxonomy" id="569365"/>
    <lineage>
        <taxon>Eukaryota</taxon>
        <taxon>Fungi</taxon>
        <taxon>Dikarya</taxon>
        <taxon>Ascomycota</taxon>
        <taxon>Pezizomycotina</taxon>
        <taxon>Eurotiomycetes</taxon>
        <taxon>Chaetothyriomycetidae</taxon>
        <taxon>Chaetothyriales</taxon>
        <taxon>Herpotrichiellaceae</taxon>
        <taxon>Cladophialophora</taxon>
    </lineage>
</organism>
<keyword evidence="5" id="KW-0349">Heme</keyword>
<keyword evidence="4 5" id="KW-0408">Iron</keyword>
<dbReference type="InterPro" id="IPR002401">
    <property type="entry name" value="Cyt_P450_E_grp-I"/>
</dbReference>
<dbReference type="PANTHER" id="PTHR24305:SF232">
    <property type="entry name" value="P450, PUTATIVE (EUROFUNG)-RELATED"/>
    <property type="match status" value="1"/>
</dbReference>
<dbReference type="GO" id="GO:0016705">
    <property type="term" value="F:oxidoreductase activity, acting on paired donors, with incorporation or reduction of molecular oxygen"/>
    <property type="evidence" value="ECO:0007669"/>
    <property type="project" value="InterPro"/>
</dbReference>
<evidence type="ECO:0000256" key="3">
    <source>
        <dbReference type="ARBA" id="ARBA00022723"/>
    </source>
</evidence>
<dbReference type="PRINTS" id="PR00463">
    <property type="entry name" value="EP450I"/>
</dbReference>
<gene>
    <name evidence="6" type="ORF">PV07_09470</name>
</gene>
<dbReference type="GO" id="GO:0004497">
    <property type="term" value="F:monooxygenase activity"/>
    <property type="evidence" value="ECO:0007669"/>
    <property type="project" value="InterPro"/>
</dbReference>
<dbReference type="STRING" id="569365.A0A0D2C790"/>
<reference evidence="6 7" key="1">
    <citation type="submission" date="2015-01" db="EMBL/GenBank/DDBJ databases">
        <title>The Genome Sequence of Cladophialophora immunda CBS83496.</title>
        <authorList>
            <consortium name="The Broad Institute Genomics Platform"/>
            <person name="Cuomo C."/>
            <person name="de Hoog S."/>
            <person name="Gorbushina A."/>
            <person name="Stielow B."/>
            <person name="Teixiera M."/>
            <person name="Abouelleil A."/>
            <person name="Chapman S.B."/>
            <person name="Priest M."/>
            <person name="Young S.K."/>
            <person name="Wortman J."/>
            <person name="Nusbaum C."/>
            <person name="Birren B."/>
        </authorList>
    </citation>
    <scope>NUCLEOTIDE SEQUENCE [LARGE SCALE GENOMIC DNA]</scope>
    <source>
        <strain evidence="6 7">CBS 83496</strain>
    </source>
</reference>
<comment type="similarity">
    <text evidence="2">Belongs to the cytochrome P450 family.</text>
</comment>
<dbReference type="GeneID" id="27348664"/>
<sequence>MPLLMRPGPVVRTGPDEVIVNDPSVLDVIYGFGSKFQKTDFYRLFGFPDIWGVHVFSTIDRNHHSKLSRHIASAYTMTALVELEPLVDDCIDLFVKKITSHLSDPGPMNMAKWFQWYAFDVIGQLTFSTKFGFMEQEKDIENATWTIDLLLFYVSVIGQAFWLHWLLLGNPLVAWLTKGASSGSIIMFERQMANKQIQDRQARGSNHRDMLSRFLQEHEKKPDEYTVKDLHTTCAMNIAAGSDTTGIALTATLFHLLKNRHTLQKLRDEIDRFDDDGKLSRPAKLGETQSMPYLQAVIKESMRIHPSVAYIYPRYVPEGGIMVAGKHIPAGARIGMNAYMMHRNKSIFGDDVELFRPERWLGCDTKRMDHYMFQFGAGPYTCMGKHISILEINKVIVELVRIFDISLVDQDFEFKLTNWWFLKPEDLPCAFTKRDRGVQVHV</sequence>
<accession>A0A0D2C790</accession>
<evidence type="ECO:0000256" key="4">
    <source>
        <dbReference type="ARBA" id="ARBA00023004"/>
    </source>
</evidence>
<dbReference type="Pfam" id="PF00067">
    <property type="entry name" value="p450"/>
    <property type="match status" value="1"/>
</dbReference>
<dbReference type="GO" id="GO:0020037">
    <property type="term" value="F:heme binding"/>
    <property type="evidence" value="ECO:0007669"/>
    <property type="project" value="InterPro"/>
</dbReference>
<keyword evidence="3 5" id="KW-0479">Metal-binding</keyword>
<dbReference type="EMBL" id="KN847044">
    <property type="protein sequence ID" value="KIW26370.1"/>
    <property type="molecule type" value="Genomic_DNA"/>
</dbReference>
<evidence type="ECO:0000313" key="7">
    <source>
        <dbReference type="Proteomes" id="UP000054466"/>
    </source>
</evidence>
<evidence type="ECO:0000256" key="2">
    <source>
        <dbReference type="ARBA" id="ARBA00010617"/>
    </source>
</evidence>
<feature type="binding site" description="axial binding residue" evidence="5">
    <location>
        <position position="382"/>
    </location>
    <ligand>
        <name>heme</name>
        <dbReference type="ChEBI" id="CHEBI:30413"/>
    </ligand>
    <ligandPart>
        <name>Fe</name>
        <dbReference type="ChEBI" id="CHEBI:18248"/>
    </ligandPart>
</feature>
<dbReference type="VEuPathDB" id="FungiDB:PV07_09470"/>
<name>A0A0D2C790_9EURO</name>
<dbReference type="AlphaFoldDB" id="A0A0D2C790"/>
<dbReference type="PRINTS" id="PR00385">
    <property type="entry name" value="P450"/>
</dbReference>
<evidence type="ECO:0000256" key="5">
    <source>
        <dbReference type="PIRSR" id="PIRSR602401-1"/>
    </source>
</evidence>
<dbReference type="HOGENOM" id="CLU_001570_14_0_1"/>
<comment type="cofactor">
    <cofactor evidence="1 5">
        <name>heme</name>
        <dbReference type="ChEBI" id="CHEBI:30413"/>
    </cofactor>
</comment>
<dbReference type="SUPFAM" id="SSF48264">
    <property type="entry name" value="Cytochrome P450"/>
    <property type="match status" value="1"/>
</dbReference>
<dbReference type="GO" id="GO:0005506">
    <property type="term" value="F:iron ion binding"/>
    <property type="evidence" value="ECO:0007669"/>
    <property type="project" value="InterPro"/>
</dbReference>
<dbReference type="PANTHER" id="PTHR24305">
    <property type="entry name" value="CYTOCHROME P450"/>
    <property type="match status" value="1"/>
</dbReference>
<evidence type="ECO:0000256" key="1">
    <source>
        <dbReference type="ARBA" id="ARBA00001971"/>
    </source>
</evidence>
<dbReference type="CDD" id="cd11060">
    <property type="entry name" value="CYP57A1-like"/>
    <property type="match status" value="1"/>
</dbReference>
<dbReference type="InterPro" id="IPR050121">
    <property type="entry name" value="Cytochrome_P450_monoxygenase"/>
</dbReference>